<accession>A0ABZ3E9A5</accession>
<evidence type="ECO:0000256" key="2">
    <source>
        <dbReference type="ARBA" id="ARBA00022723"/>
    </source>
</evidence>
<protein>
    <submittedName>
        <fullName evidence="9">FlhC family transcriptional regulator</fullName>
    </submittedName>
</protein>
<evidence type="ECO:0000256" key="4">
    <source>
        <dbReference type="ARBA" id="ARBA00022833"/>
    </source>
</evidence>
<geneLocation type="plasmid" evidence="9 10">
    <name>unnamed2</name>
</geneLocation>
<organism evidence="9 10">
    <name type="scientific">Marinobacter alkaliphilus</name>
    <dbReference type="NCBI Taxonomy" id="254719"/>
    <lineage>
        <taxon>Bacteria</taxon>
        <taxon>Pseudomonadati</taxon>
        <taxon>Pseudomonadota</taxon>
        <taxon>Gammaproteobacteria</taxon>
        <taxon>Pseudomonadales</taxon>
        <taxon>Marinobacteraceae</taxon>
        <taxon>Marinobacter</taxon>
    </lineage>
</organism>
<keyword evidence="3" id="KW-1005">Bacterial flagellum biogenesis</keyword>
<dbReference type="InterPro" id="IPR007944">
    <property type="entry name" value="FlhC"/>
</dbReference>
<evidence type="ECO:0000256" key="6">
    <source>
        <dbReference type="ARBA" id="ARBA00023125"/>
    </source>
</evidence>
<gene>
    <name evidence="9" type="ORF">AAGT77_20265</name>
</gene>
<proteinExistence type="predicted"/>
<keyword evidence="10" id="KW-1185">Reference proteome</keyword>
<keyword evidence="4" id="KW-0862">Zinc</keyword>
<name>A0ABZ3E9A5_9GAMM</name>
<evidence type="ECO:0000256" key="8">
    <source>
        <dbReference type="ARBA" id="ARBA00023163"/>
    </source>
</evidence>
<keyword evidence="6" id="KW-0238">DNA-binding</keyword>
<evidence type="ECO:0000256" key="7">
    <source>
        <dbReference type="ARBA" id="ARBA00023159"/>
    </source>
</evidence>
<evidence type="ECO:0000256" key="1">
    <source>
        <dbReference type="ARBA" id="ARBA00022490"/>
    </source>
</evidence>
<dbReference type="Proteomes" id="UP001445268">
    <property type="component" value="Plasmid unnamed2"/>
</dbReference>
<keyword evidence="5" id="KW-0805">Transcription regulation</keyword>
<sequence length="173" mass="19321">MDTVKKYELCEEYIRYGARVTTAKLVSAITNTKAVMMYRSIHGTGSETGRDPQKWANYLSKPYVYGPMQKFLLCYWKLAGEAMLDDLDHEVVLSAYKMYAGIYLNDEQKIGLTVAWSAARAIAQKEPGADLKFCPDCGRVYMHGKRALKVCPLCLKAKEAFKNAKNGLSAGAL</sequence>
<evidence type="ECO:0000256" key="3">
    <source>
        <dbReference type="ARBA" id="ARBA00022795"/>
    </source>
</evidence>
<evidence type="ECO:0000313" key="9">
    <source>
        <dbReference type="EMBL" id="XAF56258.1"/>
    </source>
</evidence>
<dbReference type="SUPFAM" id="SSF160930">
    <property type="entry name" value="FlhC-like"/>
    <property type="match status" value="1"/>
</dbReference>
<keyword evidence="2" id="KW-0479">Metal-binding</keyword>
<keyword evidence="1" id="KW-0963">Cytoplasm</keyword>
<evidence type="ECO:0000313" key="10">
    <source>
        <dbReference type="Proteomes" id="UP001445268"/>
    </source>
</evidence>
<keyword evidence="9" id="KW-0614">Plasmid</keyword>
<dbReference type="Pfam" id="PF05280">
    <property type="entry name" value="FlhC"/>
    <property type="match status" value="1"/>
</dbReference>
<dbReference type="EMBL" id="CP152382">
    <property type="protein sequence ID" value="XAF56258.1"/>
    <property type="molecule type" value="Genomic_DNA"/>
</dbReference>
<reference evidence="9 10" key="1">
    <citation type="submission" date="2024-04" db="EMBL/GenBank/DDBJ databases">
        <title>Marinobacter sp. SBY-1.</title>
        <authorList>
            <person name="Pan C."/>
        </authorList>
    </citation>
    <scope>NUCLEOTIDE SEQUENCE [LARGE SCALE GENOMIC DNA]</scope>
    <source>
        <strain evidence="9 10">SBY-1</strain>
        <plasmid evidence="9 10">unnamed2</plasmid>
    </source>
</reference>
<evidence type="ECO:0000256" key="5">
    <source>
        <dbReference type="ARBA" id="ARBA00023015"/>
    </source>
</evidence>
<keyword evidence="7" id="KW-0010">Activator</keyword>
<keyword evidence="8" id="KW-0804">Transcription</keyword>
<dbReference type="RefSeq" id="WP_342632806.1">
    <property type="nucleotide sequence ID" value="NZ_CP152382.1"/>
</dbReference>